<evidence type="ECO:0000313" key="17">
    <source>
        <dbReference type="Proteomes" id="UP000307602"/>
    </source>
</evidence>
<dbReference type="GO" id="GO:0005886">
    <property type="term" value="C:plasma membrane"/>
    <property type="evidence" value="ECO:0007669"/>
    <property type="project" value="UniProtKB-SubCell"/>
</dbReference>
<evidence type="ECO:0000256" key="6">
    <source>
        <dbReference type="ARBA" id="ARBA00022679"/>
    </source>
</evidence>
<evidence type="ECO:0000256" key="5">
    <source>
        <dbReference type="ARBA" id="ARBA00022553"/>
    </source>
</evidence>
<dbReference type="PROSITE" id="PS50109">
    <property type="entry name" value="HIS_KIN"/>
    <property type="match status" value="1"/>
</dbReference>
<keyword evidence="9 16" id="KW-0418">Kinase</keyword>
<dbReference type="InterPro" id="IPR036890">
    <property type="entry name" value="HATPase_C_sf"/>
</dbReference>
<keyword evidence="11 14" id="KW-1133">Transmembrane helix</keyword>
<dbReference type="CDD" id="cd00082">
    <property type="entry name" value="HisKA"/>
    <property type="match status" value="1"/>
</dbReference>
<dbReference type="Gene3D" id="3.30.565.10">
    <property type="entry name" value="Histidine kinase-like ATPase, C-terminal domain"/>
    <property type="match status" value="1"/>
</dbReference>
<keyword evidence="13 14" id="KW-0472">Membrane</keyword>
<comment type="caution">
    <text evidence="16">The sequence shown here is derived from an EMBL/GenBank/DDBJ whole genome shotgun (WGS) entry which is preliminary data.</text>
</comment>
<dbReference type="SUPFAM" id="SSF47384">
    <property type="entry name" value="Homodimeric domain of signal transducing histidine kinase"/>
    <property type="match status" value="1"/>
</dbReference>
<dbReference type="InterPro" id="IPR003661">
    <property type="entry name" value="HisK_dim/P_dom"/>
</dbReference>
<organism evidence="16 17">
    <name type="scientific">Flavivirga rizhaonensis</name>
    <dbReference type="NCBI Taxonomy" id="2559571"/>
    <lineage>
        <taxon>Bacteria</taxon>
        <taxon>Pseudomonadati</taxon>
        <taxon>Bacteroidota</taxon>
        <taxon>Flavobacteriia</taxon>
        <taxon>Flavobacteriales</taxon>
        <taxon>Flavobacteriaceae</taxon>
        <taxon>Flavivirga</taxon>
    </lineage>
</organism>
<evidence type="ECO:0000256" key="3">
    <source>
        <dbReference type="ARBA" id="ARBA00012438"/>
    </source>
</evidence>
<keyword evidence="4" id="KW-1003">Cell membrane</keyword>
<dbReference type="GO" id="GO:0005524">
    <property type="term" value="F:ATP binding"/>
    <property type="evidence" value="ECO:0007669"/>
    <property type="project" value="UniProtKB-KW"/>
</dbReference>
<accession>A0A4S1E447</accession>
<evidence type="ECO:0000259" key="15">
    <source>
        <dbReference type="PROSITE" id="PS50109"/>
    </source>
</evidence>
<evidence type="ECO:0000256" key="8">
    <source>
        <dbReference type="ARBA" id="ARBA00022741"/>
    </source>
</evidence>
<dbReference type="SUPFAM" id="SSF55874">
    <property type="entry name" value="ATPase domain of HSP90 chaperone/DNA topoisomerase II/histidine kinase"/>
    <property type="match status" value="1"/>
</dbReference>
<dbReference type="InterPro" id="IPR003594">
    <property type="entry name" value="HATPase_dom"/>
</dbReference>
<proteinExistence type="predicted"/>
<feature type="domain" description="Histidine kinase" evidence="15">
    <location>
        <begin position="215"/>
        <end position="403"/>
    </location>
</feature>
<evidence type="ECO:0000256" key="9">
    <source>
        <dbReference type="ARBA" id="ARBA00022777"/>
    </source>
</evidence>
<evidence type="ECO:0000256" key="13">
    <source>
        <dbReference type="ARBA" id="ARBA00023136"/>
    </source>
</evidence>
<evidence type="ECO:0000256" key="10">
    <source>
        <dbReference type="ARBA" id="ARBA00022840"/>
    </source>
</evidence>
<dbReference type="AlphaFoldDB" id="A0A4S1E447"/>
<keyword evidence="5" id="KW-0597">Phosphoprotein</keyword>
<dbReference type="EMBL" id="SRSO01000001">
    <property type="protein sequence ID" value="TGV04858.1"/>
    <property type="molecule type" value="Genomic_DNA"/>
</dbReference>
<dbReference type="PANTHER" id="PTHR45528:SF1">
    <property type="entry name" value="SENSOR HISTIDINE KINASE CPXA"/>
    <property type="match status" value="1"/>
</dbReference>
<dbReference type="CDD" id="cd00075">
    <property type="entry name" value="HATPase"/>
    <property type="match status" value="1"/>
</dbReference>
<evidence type="ECO:0000256" key="4">
    <source>
        <dbReference type="ARBA" id="ARBA00022475"/>
    </source>
</evidence>
<feature type="transmembrane region" description="Helical" evidence="14">
    <location>
        <begin position="126"/>
        <end position="148"/>
    </location>
</feature>
<comment type="subcellular location">
    <subcellularLocation>
        <location evidence="2">Cell membrane</location>
        <topology evidence="2">Multi-pass membrane protein</topology>
    </subcellularLocation>
</comment>
<comment type="catalytic activity">
    <reaction evidence="1">
        <text>ATP + protein L-histidine = ADP + protein N-phospho-L-histidine.</text>
        <dbReference type="EC" id="2.7.13.3"/>
    </reaction>
</comment>
<dbReference type="InterPro" id="IPR036097">
    <property type="entry name" value="HisK_dim/P_sf"/>
</dbReference>
<evidence type="ECO:0000256" key="2">
    <source>
        <dbReference type="ARBA" id="ARBA00004651"/>
    </source>
</evidence>
<dbReference type="InterPro" id="IPR050398">
    <property type="entry name" value="HssS/ArlS-like"/>
</dbReference>
<dbReference type="Pfam" id="PF00512">
    <property type="entry name" value="HisKA"/>
    <property type="match status" value="1"/>
</dbReference>
<reference evidence="16 17" key="1">
    <citation type="submission" date="2019-04" db="EMBL/GenBank/DDBJ databases">
        <authorList>
            <person name="Liu A."/>
        </authorList>
    </citation>
    <scope>NUCLEOTIDE SEQUENCE [LARGE SCALE GENOMIC DNA]</scope>
    <source>
        <strain evidence="16 17">RZ03</strain>
    </source>
</reference>
<dbReference type="SMART" id="SM00388">
    <property type="entry name" value="HisKA"/>
    <property type="match status" value="1"/>
</dbReference>
<keyword evidence="17" id="KW-1185">Reference proteome</keyword>
<dbReference type="PANTHER" id="PTHR45528">
    <property type="entry name" value="SENSOR HISTIDINE KINASE CPXA"/>
    <property type="match status" value="1"/>
</dbReference>
<keyword evidence="10" id="KW-0067">ATP-binding</keyword>
<name>A0A4S1E447_9FLAO</name>
<keyword evidence="12" id="KW-0902">Two-component regulatory system</keyword>
<keyword evidence="8" id="KW-0547">Nucleotide-binding</keyword>
<sequence>MNLVNRTNKYYLIFFIFLFPLMVAVDYYLIKYVVNKEVDEILIHESERITFSLNENGELPSSSYLLSITPIDKDFPVLNNKSRDTLIYQAYKDKLVPHRTYDFGAKINSKKVKISLKHALLEMNKLIIWLFVTTTLIILLLVVGLFLINQGIYKWAWKPFFENLSKLTNYDVTKKSPVQLENSSIAEFQELNQIVTVLMDQVRKDFQNLKEFNENISHEIQTPLAIIRNKMVLLLESQNLNKKELQWVQTVYQEANKLSKIGKSLTLISRIENQEFTRLDNVDVRAVVENIVSNMEEMIAFKDLKMDVKLNPVTMKCDLILINILLTNLIKNAIQHNHERGSIKILLNEKKFEIVNTGKVSKVETAQLFNRFQRGDKTKESLGLGLAINKKICELYGFQLDYGYHDEKHKLSLGFNK</sequence>
<dbReference type="OrthoDB" id="1522504at2"/>
<evidence type="ECO:0000256" key="11">
    <source>
        <dbReference type="ARBA" id="ARBA00022989"/>
    </source>
</evidence>
<dbReference type="Gene3D" id="1.10.287.130">
    <property type="match status" value="1"/>
</dbReference>
<dbReference type="InterPro" id="IPR005467">
    <property type="entry name" value="His_kinase_dom"/>
</dbReference>
<keyword evidence="7 14" id="KW-0812">Transmembrane</keyword>
<dbReference type="RefSeq" id="WP_135874809.1">
    <property type="nucleotide sequence ID" value="NZ_SRSO01000001.1"/>
</dbReference>
<feature type="transmembrane region" description="Helical" evidence="14">
    <location>
        <begin position="12"/>
        <end position="30"/>
    </location>
</feature>
<protein>
    <recommendedName>
        <fullName evidence="3">histidine kinase</fullName>
        <ecNumber evidence="3">2.7.13.3</ecNumber>
    </recommendedName>
</protein>
<dbReference type="SMART" id="SM00387">
    <property type="entry name" value="HATPase_c"/>
    <property type="match status" value="1"/>
</dbReference>
<gene>
    <name evidence="16" type="ORF">EM932_01680</name>
</gene>
<evidence type="ECO:0000256" key="14">
    <source>
        <dbReference type="SAM" id="Phobius"/>
    </source>
</evidence>
<evidence type="ECO:0000256" key="12">
    <source>
        <dbReference type="ARBA" id="ARBA00023012"/>
    </source>
</evidence>
<evidence type="ECO:0000256" key="7">
    <source>
        <dbReference type="ARBA" id="ARBA00022692"/>
    </source>
</evidence>
<dbReference type="EC" id="2.7.13.3" evidence="3"/>
<evidence type="ECO:0000256" key="1">
    <source>
        <dbReference type="ARBA" id="ARBA00000085"/>
    </source>
</evidence>
<keyword evidence="6" id="KW-0808">Transferase</keyword>
<dbReference type="Pfam" id="PF02518">
    <property type="entry name" value="HATPase_c"/>
    <property type="match status" value="1"/>
</dbReference>
<evidence type="ECO:0000313" key="16">
    <source>
        <dbReference type="EMBL" id="TGV04858.1"/>
    </source>
</evidence>
<dbReference type="Proteomes" id="UP000307602">
    <property type="component" value="Unassembled WGS sequence"/>
</dbReference>
<dbReference type="GO" id="GO:0000155">
    <property type="term" value="F:phosphorelay sensor kinase activity"/>
    <property type="evidence" value="ECO:0007669"/>
    <property type="project" value="InterPro"/>
</dbReference>